<dbReference type="PANTHER" id="PTHR21521:SF0">
    <property type="entry name" value="AMUN, ISOFORM A"/>
    <property type="match status" value="1"/>
</dbReference>
<dbReference type="AlphaFoldDB" id="A0A7J0EHN5"/>
<dbReference type="EMBL" id="BJWL01000004">
    <property type="protein sequence ID" value="GFY85981.1"/>
    <property type="molecule type" value="Genomic_DNA"/>
</dbReference>
<evidence type="ECO:0000313" key="1">
    <source>
        <dbReference type="EMBL" id="GFY85981.1"/>
    </source>
</evidence>
<dbReference type="PANTHER" id="PTHR21521">
    <property type="entry name" value="AMUN, ISOFORM A"/>
    <property type="match status" value="1"/>
</dbReference>
<protein>
    <submittedName>
        <fullName evidence="1">DNA binding protein</fullName>
    </submittedName>
</protein>
<sequence length="81" mass="8334">MVLAEVVASSTGSIHLCRGCWLDFVLSLDEALVKSASQKDFKSLTDILKAVSELAVLKGVGQATASAVLAASDGCCAIHVL</sequence>
<keyword evidence="2" id="KW-1185">Reference proteome</keyword>
<reference evidence="1 2" key="1">
    <citation type="submission" date="2019-07" db="EMBL/GenBank/DDBJ databases">
        <title>De Novo Assembly of kiwifruit Actinidia rufa.</title>
        <authorList>
            <person name="Sugita-Konishi S."/>
            <person name="Sato K."/>
            <person name="Mori E."/>
            <person name="Abe Y."/>
            <person name="Kisaki G."/>
            <person name="Hamano K."/>
            <person name="Suezawa K."/>
            <person name="Otani M."/>
            <person name="Fukuda T."/>
            <person name="Manabe T."/>
            <person name="Gomi K."/>
            <person name="Tabuchi M."/>
            <person name="Akimitsu K."/>
            <person name="Kataoka I."/>
        </authorList>
    </citation>
    <scope>NUCLEOTIDE SEQUENCE [LARGE SCALE GENOMIC DNA]</scope>
    <source>
        <strain evidence="2">cv. Fuchu</strain>
    </source>
</reference>
<organism evidence="1 2">
    <name type="scientific">Actinidia rufa</name>
    <dbReference type="NCBI Taxonomy" id="165716"/>
    <lineage>
        <taxon>Eukaryota</taxon>
        <taxon>Viridiplantae</taxon>
        <taxon>Streptophyta</taxon>
        <taxon>Embryophyta</taxon>
        <taxon>Tracheophyta</taxon>
        <taxon>Spermatophyta</taxon>
        <taxon>Magnoliopsida</taxon>
        <taxon>eudicotyledons</taxon>
        <taxon>Gunneridae</taxon>
        <taxon>Pentapetalae</taxon>
        <taxon>asterids</taxon>
        <taxon>Ericales</taxon>
        <taxon>Actinidiaceae</taxon>
        <taxon>Actinidia</taxon>
    </lineage>
</organism>
<dbReference type="OrthoDB" id="8249012at2759"/>
<comment type="caution">
    <text evidence="1">The sequence shown here is derived from an EMBL/GenBank/DDBJ whole genome shotgun (WGS) entry which is preliminary data.</text>
</comment>
<accession>A0A7J0EHN5</accession>
<dbReference type="Proteomes" id="UP000585474">
    <property type="component" value="Unassembled WGS sequence"/>
</dbReference>
<evidence type="ECO:0000313" key="2">
    <source>
        <dbReference type="Proteomes" id="UP000585474"/>
    </source>
</evidence>
<proteinExistence type="predicted"/>
<name>A0A7J0EHN5_9ERIC</name>
<gene>
    <name evidence="1" type="ORF">Acr_04g0007190</name>
</gene>